<evidence type="ECO:0000256" key="5">
    <source>
        <dbReference type="ARBA" id="ARBA00022703"/>
    </source>
</evidence>
<dbReference type="GO" id="GO:2001244">
    <property type="term" value="P:positive regulation of intrinsic apoptotic signaling pathway"/>
    <property type="evidence" value="ECO:0007669"/>
    <property type="project" value="TreeGrafter"/>
</dbReference>
<name>A0A8C9Y419_SANLU</name>
<dbReference type="GeneTree" id="ENSGT00650000094837"/>
<dbReference type="Ensembl" id="ENSSLUT00000019104.1">
    <property type="protein sequence ID" value="ENSSLUP00000018518.1"/>
    <property type="gene ID" value="ENSSLUG00000008632.1"/>
</dbReference>
<dbReference type="GO" id="GO:0005829">
    <property type="term" value="C:cytosol"/>
    <property type="evidence" value="ECO:0007669"/>
    <property type="project" value="TreeGrafter"/>
</dbReference>
<dbReference type="Proteomes" id="UP000694568">
    <property type="component" value="Unplaced"/>
</dbReference>
<evidence type="ECO:0000256" key="8">
    <source>
        <dbReference type="ARBA" id="ARBA00023136"/>
    </source>
</evidence>
<keyword evidence="10" id="KW-1185">Reference proteome</keyword>
<evidence type="ECO:0000256" key="6">
    <source>
        <dbReference type="ARBA" id="ARBA00022787"/>
    </source>
</evidence>
<reference evidence="9" key="1">
    <citation type="submission" date="2025-08" db="UniProtKB">
        <authorList>
            <consortium name="Ensembl"/>
        </authorList>
    </citation>
    <scope>IDENTIFICATION</scope>
</reference>
<keyword evidence="7" id="KW-0496">Mitochondrion</keyword>
<evidence type="ECO:0000256" key="3">
    <source>
        <dbReference type="ARBA" id="ARBA00015802"/>
    </source>
</evidence>
<dbReference type="RefSeq" id="XP_031141261.1">
    <property type="nucleotide sequence ID" value="XM_031285401.2"/>
</dbReference>
<dbReference type="GeneID" id="116040153"/>
<gene>
    <name evidence="9" type="primary">bida</name>
</gene>
<proteinExistence type="predicted"/>
<keyword evidence="5" id="KW-0053">Apoptosis</keyword>
<dbReference type="Pfam" id="PF06393">
    <property type="entry name" value="BID"/>
    <property type="match status" value="1"/>
</dbReference>
<dbReference type="RefSeq" id="XP_031141259.1">
    <property type="nucleotide sequence ID" value="XM_031285399.2"/>
</dbReference>
<dbReference type="GO" id="GO:0005741">
    <property type="term" value="C:mitochondrial outer membrane"/>
    <property type="evidence" value="ECO:0007669"/>
    <property type="project" value="UniProtKB-SubCell"/>
</dbReference>
<dbReference type="AlphaFoldDB" id="A0A8C9Y419"/>
<protein>
    <recommendedName>
        <fullName evidence="3">BH3-interacting domain death agonist</fullName>
    </recommendedName>
</protein>
<keyword evidence="8" id="KW-0472">Membrane</keyword>
<dbReference type="PANTHER" id="PTHR35447:SF1">
    <property type="entry name" value="BH3-INTERACTING DOMAIN DEATH AGONIST"/>
    <property type="match status" value="1"/>
</dbReference>
<dbReference type="GO" id="GO:0090200">
    <property type="term" value="P:positive regulation of release of cytochrome c from mitochondria"/>
    <property type="evidence" value="ECO:0007669"/>
    <property type="project" value="TreeGrafter"/>
</dbReference>
<evidence type="ECO:0000256" key="2">
    <source>
        <dbReference type="ARBA" id="ARBA00004496"/>
    </source>
</evidence>
<evidence type="ECO:0000256" key="1">
    <source>
        <dbReference type="ARBA" id="ARBA00004294"/>
    </source>
</evidence>
<dbReference type="InterPro" id="IPR010479">
    <property type="entry name" value="BID"/>
</dbReference>
<dbReference type="RefSeq" id="XP_031141258.1">
    <property type="nucleotide sequence ID" value="XM_031285398.2"/>
</dbReference>
<sequence>MDNPGDLTSGQNAAALVMLAFLQADCRTSEYEKELLSLCKDLNLTRDIDFKDALEDGDIETDGHLPSRITATLDDIQPSLELQWPRNRAEAADLQQIAEGLREIADQLEHVVVAQATQNLSRNLTTSPSDQWKNYLTQEVRTVMRQGVGLEHLPQERVMMALTLTLVRGVCEQAPRLLRNLFHTALQCINPARAR</sequence>
<keyword evidence="6" id="KW-1000">Mitochondrion outer membrane</keyword>
<dbReference type="SUPFAM" id="SSF56854">
    <property type="entry name" value="Bcl-2 inhibitors of programmed cell death"/>
    <property type="match status" value="1"/>
</dbReference>
<keyword evidence="4" id="KW-0963">Cytoplasm</keyword>
<dbReference type="Gene3D" id="1.10.437.10">
    <property type="entry name" value="Blc2-like"/>
    <property type="match status" value="1"/>
</dbReference>
<organism evidence="9 10">
    <name type="scientific">Sander lucioperca</name>
    <name type="common">Pike-perch</name>
    <name type="synonym">Perca lucioperca</name>
    <dbReference type="NCBI Taxonomy" id="283035"/>
    <lineage>
        <taxon>Eukaryota</taxon>
        <taxon>Metazoa</taxon>
        <taxon>Chordata</taxon>
        <taxon>Craniata</taxon>
        <taxon>Vertebrata</taxon>
        <taxon>Euteleostomi</taxon>
        <taxon>Actinopterygii</taxon>
        <taxon>Neopterygii</taxon>
        <taxon>Teleostei</taxon>
        <taxon>Neoteleostei</taxon>
        <taxon>Acanthomorphata</taxon>
        <taxon>Eupercaria</taxon>
        <taxon>Perciformes</taxon>
        <taxon>Percoidei</taxon>
        <taxon>Percidae</taxon>
        <taxon>Luciopercinae</taxon>
        <taxon>Sander</taxon>
    </lineage>
</organism>
<evidence type="ECO:0000256" key="4">
    <source>
        <dbReference type="ARBA" id="ARBA00022490"/>
    </source>
</evidence>
<dbReference type="GO" id="GO:2001238">
    <property type="term" value="P:positive regulation of extrinsic apoptotic signaling pathway"/>
    <property type="evidence" value="ECO:0007669"/>
    <property type="project" value="TreeGrafter"/>
</dbReference>
<evidence type="ECO:0000256" key="7">
    <source>
        <dbReference type="ARBA" id="ARBA00023128"/>
    </source>
</evidence>
<evidence type="ECO:0000313" key="9">
    <source>
        <dbReference type="Ensembl" id="ENSSLUP00000018518.1"/>
    </source>
</evidence>
<dbReference type="InterPro" id="IPR036834">
    <property type="entry name" value="Bcl-2-like_sf"/>
</dbReference>
<dbReference type="GO" id="GO:0008637">
    <property type="term" value="P:apoptotic mitochondrial changes"/>
    <property type="evidence" value="ECO:0007669"/>
    <property type="project" value="TreeGrafter"/>
</dbReference>
<reference evidence="9" key="2">
    <citation type="submission" date="2025-09" db="UniProtKB">
        <authorList>
            <consortium name="Ensembl"/>
        </authorList>
    </citation>
    <scope>IDENTIFICATION</scope>
</reference>
<dbReference type="OrthoDB" id="9941774at2759"/>
<accession>A0A8C9Y419</accession>
<evidence type="ECO:0000313" key="10">
    <source>
        <dbReference type="Proteomes" id="UP000694568"/>
    </source>
</evidence>
<dbReference type="PANTHER" id="PTHR35447">
    <property type="entry name" value="BH3-INTERACTING DOMAIN DEATH AGONIST"/>
    <property type="match status" value="1"/>
</dbReference>
<comment type="subcellular location">
    <subcellularLocation>
        <location evidence="2">Cytoplasm</location>
    </subcellularLocation>
    <subcellularLocation>
        <location evidence="1">Mitochondrion outer membrane</location>
    </subcellularLocation>
</comment>